<keyword evidence="4" id="KW-1185">Reference proteome</keyword>
<evidence type="ECO:0000256" key="2">
    <source>
        <dbReference type="SAM" id="MobiDB-lite"/>
    </source>
</evidence>
<protein>
    <submittedName>
        <fullName evidence="3">Uncharacterized protein</fullName>
    </submittedName>
</protein>
<evidence type="ECO:0000313" key="4">
    <source>
        <dbReference type="Proteomes" id="UP001620626"/>
    </source>
</evidence>
<feature type="coiled-coil region" evidence="1">
    <location>
        <begin position="204"/>
        <end position="256"/>
    </location>
</feature>
<comment type="caution">
    <text evidence="3">The sequence shown here is derived from an EMBL/GenBank/DDBJ whole genome shotgun (WGS) entry which is preliminary data.</text>
</comment>
<evidence type="ECO:0000256" key="1">
    <source>
        <dbReference type="SAM" id="Coils"/>
    </source>
</evidence>
<dbReference type="Proteomes" id="UP001620626">
    <property type="component" value="Unassembled WGS sequence"/>
</dbReference>
<reference evidence="3 4" key="1">
    <citation type="submission" date="2024-10" db="EMBL/GenBank/DDBJ databases">
        <authorList>
            <person name="Kim D."/>
        </authorList>
    </citation>
    <scope>NUCLEOTIDE SEQUENCE [LARGE SCALE GENOMIC DNA]</scope>
    <source>
        <strain evidence="3">BH-2024</strain>
    </source>
</reference>
<accession>A0ABD2MAT1</accession>
<dbReference type="EMBL" id="JBICBT010000066">
    <property type="protein sequence ID" value="KAL3124571.1"/>
    <property type="molecule type" value="Genomic_DNA"/>
</dbReference>
<feature type="region of interest" description="Disordered" evidence="2">
    <location>
        <begin position="274"/>
        <end position="305"/>
    </location>
</feature>
<sequence>MPAALLTLATGHPVDHLDAKSNMHVAIWCHANQQLRLETVQRRQQLAEKLRQLQARGRRKSQTTRDLIASTKKSLGMLAWPPATAFYAPAIIQAYGRGENEKFHTPAYIGGRYRLLFMASKNARIKSAAWYANRGVHYKIKDCPDIPNDEDGIVPPEQPGVIAGQLPVTLANALQDHLLGPADREAIIGQQPTDEIASAFDAFAQKAEDFVDQLRTRIKELEQQNRTLQRNLRQKIANHERRVARAEENQANIQAIVGDVFTVVFCVSRHHWRRHTETTSQHHRRRVKPLNFDSPDPPPHQAPLLRQHSPLAPQQQGMDRRVVNYTPSEGTPSPLQQRDLRQQLLARNAQVRAENQAALQVSPLVHQERDFELPNEFHILQIVIQTPNAVRRQPEQQPIHANVLHITPQQMAQLMVLQVDEVEEQDLEEEVEEEGEEEERGEEEVAVSQQHRKVRSFSAGEAVKILISMDKFVLFGHSLFWPTLSAANDYPFLPVAIFHILSLCDLA</sequence>
<dbReference type="AlphaFoldDB" id="A0ABD2MAT1"/>
<gene>
    <name evidence="3" type="ORF">niasHT_010412</name>
</gene>
<evidence type="ECO:0000313" key="3">
    <source>
        <dbReference type="EMBL" id="KAL3124571.1"/>
    </source>
</evidence>
<name>A0ABD2MAT1_9BILA</name>
<keyword evidence="1" id="KW-0175">Coiled coil</keyword>
<proteinExistence type="predicted"/>
<organism evidence="3 4">
    <name type="scientific">Heterodera trifolii</name>
    <dbReference type="NCBI Taxonomy" id="157864"/>
    <lineage>
        <taxon>Eukaryota</taxon>
        <taxon>Metazoa</taxon>
        <taxon>Ecdysozoa</taxon>
        <taxon>Nematoda</taxon>
        <taxon>Chromadorea</taxon>
        <taxon>Rhabditida</taxon>
        <taxon>Tylenchina</taxon>
        <taxon>Tylenchomorpha</taxon>
        <taxon>Tylenchoidea</taxon>
        <taxon>Heteroderidae</taxon>
        <taxon>Heteroderinae</taxon>
        <taxon>Heterodera</taxon>
    </lineage>
</organism>
<feature type="coiled-coil region" evidence="1">
    <location>
        <begin position="417"/>
        <end position="444"/>
    </location>
</feature>